<name>A0A6H5J3W4_9HYME</name>
<accession>A0A6H5J3W4</accession>
<evidence type="ECO:0000313" key="3">
    <source>
        <dbReference type="Proteomes" id="UP000479190"/>
    </source>
</evidence>
<dbReference type="AlphaFoldDB" id="A0A6H5J3W4"/>
<feature type="compositionally biased region" description="Polar residues" evidence="1">
    <location>
        <begin position="316"/>
        <end position="326"/>
    </location>
</feature>
<proteinExistence type="predicted"/>
<dbReference type="EMBL" id="CADCXV010001293">
    <property type="protein sequence ID" value="CAB0043277.1"/>
    <property type="molecule type" value="Genomic_DNA"/>
</dbReference>
<feature type="region of interest" description="Disordered" evidence="1">
    <location>
        <begin position="367"/>
        <end position="414"/>
    </location>
</feature>
<sequence>MNLSLDAQSQRPRSEAYAFGCFLSLPTTNIPSSDRPGKENVVADCLSRNPIVETPEAEINQRLPLLRVLMYSRKKAVPPKGNPRPRSDSPAPNTNPGTIQQPRKVTTRASRSKPAETTPAPDPEASCIALRTRSRLPSTKTPALPTPPVAARVDTGLRRSKGKTPKTSKAPQSAPPSEPSTSMAAQCSTTDLAKIPNRKNPPLVDPRYSGPTMAPIMTLSNDGRSHRRYKHPAHKQQPRIILRGLRISGTEKGNLASRHLLKYYGVDQGTSTAPILYTIGTPLLLENSHPKLRPIQNYRHSPTVPHHPAITRENKSGTPNNNTAQHTQKPIKWEILDVTTTYHPEDYTKTITIRYYPYVYQGTTPAPAPAPMTTPQQEPLAPSRVSPTTPSQQPEAEDTDNQCSTQTNDDQNDRIFCTIPPSFPTSSIVQKLLQYFSPYGRIEYYNIIKINSKNPHLPL</sequence>
<keyword evidence="3" id="KW-1185">Reference proteome</keyword>
<evidence type="ECO:0000256" key="1">
    <source>
        <dbReference type="SAM" id="MobiDB-lite"/>
    </source>
</evidence>
<feature type="compositionally biased region" description="Low complexity" evidence="1">
    <location>
        <begin position="115"/>
        <end position="125"/>
    </location>
</feature>
<evidence type="ECO:0000313" key="2">
    <source>
        <dbReference type="EMBL" id="CAB0043277.1"/>
    </source>
</evidence>
<dbReference type="Proteomes" id="UP000479190">
    <property type="component" value="Unassembled WGS sequence"/>
</dbReference>
<feature type="compositionally biased region" description="Polar residues" evidence="1">
    <location>
        <begin position="385"/>
        <end position="394"/>
    </location>
</feature>
<protein>
    <submittedName>
        <fullName evidence="2">Uncharacterized protein</fullName>
    </submittedName>
</protein>
<feature type="region of interest" description="Disordered" evidence="1">
    <location>
        <begin position="75"/>
        <end position="211"/>
    </location>
</feature>
<feature type="compositionally biased region" description="Polar residues" evidence="1">
    <location>
        <begin position="179"/>
        <end position="191"/>
    </location>
</feature>
<reference evidence="2 3" key="1">
    <citation type="submission" date="2020-02" db="EMBL/GenBank/DDBJ databases">
        <authorList>
            <person name="Ferguson B K."/>
        </authorList>
    </citation>
    <scope>NUCLEOTIDE SEQUENCE [LARGE SCALE GENOMIC DNA]</scope>
</reference>
<organism evidence="2 3">
    <name type="scientific">Trichogramma brassicae</name>
    <dbReference type="NCBI Taxonomy" id="86971"/>
    <lineage>
        <taxon>Eukaryota</taxon>
        <taxon>Metazoa</taxon>
        <taxon>Ecdysozoa</taxon>
        <taxon>Arthropoda</taxon>
        <taxon>Hexapoda</taxon>
        <taxon>Insecta</taxon>
        <taxon>Pterygota</taxon>
        <taxon>Neoptera</taxon>
        <taxon>Endopterygota</taxon>
        <taxon>Hymenoptera</taxon>
        <taxon>Apocrita</taxon>
        <taxon>Proctotrupomorpha</taxon>
        <taxon>Chalcidoidea</taxon>
        <taxon>Trichogrammatidae</taxon>
        <taxon>Trichogramma</taxon>
    </lineage>
</organism>
<gene>
    <name evidence="2" type="ORF">TBRA_LOCUS14865</name>
</gene>
<feature type="compositionally biased region" description="Polar residues" evidence="1">
    <location>
        <begin position="90"/>
        <end position="109"/>
    </location>
</feature>
<feature type="region of interest" description="Disordered" evidence="1">
    <location>
        <begin position="299"/>
        <end position="326"/>
    </location>
</feature>